<dbReference type="RefSeq" id="WP_224461224.1">
    <property type="nucleotide sequence ID" value="NZ_JAIQZE010000007.1"/>
</dbReference>
<comment type="caution">
    <text evidence="3">The sequence shown here is derived from an EMBL/GenBank/DDBJ whole genome shotgun (WGS) entry which is preliminary data.</text>
</comment>
<dbReference type="Proteomes" id="UP001199314">
    <property type="component" value="Unassembled WGS sequence"/>
</dbReference>
<keyword evidence="4" id="KW-1185">Reference proteome</keyword>
<evidence type="ECO:0000313" key="3">
    <source>
        <dbReference type="EMBL" id="MBZ9778873.1"/>
    </source>
</evidence>
<feature type="transmembrane region" description="Helical" evidence="2">
    <location>
        <begin position="47"/>
        <end position="67"/>
    </location>
</feature>
<evidence type="ECO:0000256" key="1">
    <source>
        <dbReference type="SAM" id="Coils"/>
    </source>
</evidence>
<evidence type="ECO:0000256" key="2">
    <source>
        <dbReference type="SAM" id="Phobius"/>
    </source>
</evidence>
<protein>
    <submittedName>
        <fullName evidence="3">SPOR domain-containing protein</fullName>
    </submittedName>
</protein>
<organism evidence="3 4">
    <name type="scientific">Psychroflexus longus</name>
    <dbReference type="NCBI Taxonomy" id="2873596"/>
    <lineage>
        <taxon>Bacteria</taxon>
        <taxon>Pseudomonadati</taxon>
        <taxon>Bacteroidota</taxon>
        <taxon>Flavobacteriia</taxon>
        <taxon>Flavobacteriales</taxon>
        <taxon>Flavobacteriaceae</taxon>
        <taxon>Psychroflexus</taxon>
    </lineage>
</organism>
<keyword evidence="2" id="KW-0812">Transmembrane</keyword>
<keyword evidence="1" id="KW-0175">Coiled coil</keyword>
<name>A0ABS7XIT0_9FLAO</name>
<evidence type="ECO:0000313" key="4">
    <source>
        <dbReference type="Proteomes" id="UP001199314"/>
    </source>
</evidence>
<sequence>MPILTEKELQDIVNKETEAKAKIEEKNLEIRQLYKDKQNAKSQRKGFVASTVILSILFLALLFTVLFQPNLLEINEGVKISDDEVVIKKSVLKNYENQVMELESQDSDYTNPLELKEFYAVQLGAFKKFNTKLSSENYSVVHNANFKDFNLYTLGVFETEAEALKLRNVIKQLNFKDAFVGKYKDGERVESNY</sequence>
<gene>
    <name evidence="3" type="ORF">LB452_08050</name>
</gene>
<accession>A0ABS7XIT0</accession>
<dbReference type="EMBL" id="JAIQZE010000007">
    <property type="protein sequence ID" value="MBZ9778873.1"/>
    <property type="molecule type" value="Genomic_DNA"/>
</dbReference>
<keyword evidence="2" id="KW-0472">Membrane</keyword>
<proteinExistence type="predicted"/>
<reference evidence="4" key="1">
    <citation type="submission" date="2023-07" db="EMBL/GenBank/DDBJ databases">
        <title>Novel species isolated from saline lakes on Tibetan Plateau.</title>
        <authorList>
            <person name="Lu H."/>
        </authorList>
    </citation>
    <scope>NUCLEOTIDE SEQUENCE [LARGE SCALE GENOMIC DNA]</scope>
    <source>
        <strain evidence="4">CAK8W</strain>
    </source>
</reference>
<keyword evidence="2" id="KW-1133">Transmembrane helix</keyword>
<feature type="coiled-coil region" evidence="1">
    <location>
        <begin position="6"/>
        <end position="43"/>
    </location>
</feature>